<gene>
    <name evidence="1" type="ORF">LMG18101_04054</name>
</gene>
<protein>
    <recommendedName>
        <fullName evidence="3">Bleomycin resistance protein</fullName>
    </recommendedName>
</protein>
<dbReference type="InterPro" id="IPR027417">
    <property type="entry name" value="P-loop_NTPase"/>
</dbReference>
<dbReference type="RefSeq" id="WP_199029704.1">
    <property type="nucleotide sequence ID" value="NZ_CATZLL010000014.1"/>
</dbReference>
<dbReference type="EMBL" id="CATZLL010000014">
    <property type="protein sequence ID" value="CAJ0819753.1"/>
    <property type="molecule type" value="Genomic_DNA"/>
</dbReference>
<dbReference type="Gene3D" id="3.40.50.300">
    <property type="entry name" value="P-loop containing nucleotide triphosphate hydrolases"/>
    <property type="match status" value="1"/>
</dbReference>
<evidence type="ECO:0008006" key="3">
    <source>
        <dbReference type="Google" id="ProtNLM"/>
    </source>
</evidence>
<comment type="caution">
    <text evidence="1">The sequence shown here is derived from an EMBL/GenBank/DDBJ whole genome shotgun (WGS) entry which is preliminary data.</text>
</comment>
<name>A0ABN9JSQ9_9RALS</name>
<reference evidence="1 2" key="1">
    <citation type="submission" date="2023-07" db="EMBL/GenBank/DDBJ databases">
        <authorList>
            <person name="Peeters C."/>
        </authorList>
    </citation>
    <scope>NUCLEOTIDE SEQUENCE [LARGE SCALE GENOMIC DNA]</scope>
    <source>
        <strain evidence="1 2">LMG 18101</strain>
    </source>
</reference>
<dbReference type="Proteomes" id="UP001189757">
    <property type="component" value="Unassembled WGS sequence"/>
</dbReference>
<dbReference type="Pfam" id="PF13671">
    <property type="entry name" value="AAA_33"/>
    <property type="match status" value="1"/>
</dbReference>
<organism evidence="1 2">
    <name type="scientific">Ralstonia flaminis</name>
    <dbReference type="NCBI Taxonomy" id="3058597"/>
    <lineage>
        <taxon>Bacteria</taxon>
        <taxon>Pseudomonadati</taxon>
        <taxon>Pseudomonadota</taxon>
        <taxon>Betaproteobacteria</taxon>
        <taxon>Burkholderiales</taxon>
        <taxon>Burkholderiaceae</taxon>
        <taxon>Ralstonia</taxon>
    </lineage>
</organism>
<evidence type="ECO:0000313" key="2">
    <source>
        <dbReference type="Proteomes" id="UP001189757"/>
    </source>
</evidence>
<evidence type="ECO:0000313" key="1">
    <source>
        <dbReference type="EMBL" id="CAJ0819753.1"/>
    </source>
</evidence>
<sequence length="167" mass="19400">MPTIHLVEGPVGAGKTTYVERLRHQHRAPSLILDAWFVQLFSPDRPADGLLPWYIERKERCLSQIWATASDILDAGHDVILELGLLEKSSRQRFYARVEDTGHPLKIYVLDASRDIRRERVRTRNREKGATFAMEVPDAFFEMASDRWEPFDDMEQELYDVRLITTG</sequence>
<keyword evidence="2" id="KW-1185">Reference proteome</keyword>
<proteinExistence type="predicted"/>
<dbReference type="SUPFAM" id="SSF52540">
    <property type="entry name" value="P-loop containing nucleoside triphosphate hydrolases"/>
    <property type="match status" value="1"/>
</dbReference>
<accession>A0ABN9JSQ9</accession>